<keyword evidence="2" id="KW-1133">Transmembrane helix</keyword>
<accession>A0ABD0V1S4</accession>
<dbReference type="Gene3D" id="3.60.10.10">
    <property type="entry name" value="Endonuclease/exonuclease/phosphatase"/>
    <property type="match status" value="1"/>
</dbReference>
<dbReference type="Proteomes" id="UP001552299">
    <property type="component" value="Unassembled WGS sequence"/>
</dbReference>
<reference evidence="3 4" key="1">
    <citation type="journal article" date="2024" name="Plant Biotechnol. J.">
        <title>Dendrobium thyrsiflorum genome and its molecular insights into genes involved in important horticultural traits.</title>
        <authorList>
            <person name="Chen B."/>
            <person name="Wang J.Y."/>
            <person name="Zheng P.J."/>
            <person name="Li K.L."/>
            <person name="Liang Y.M."/>
            <person name="Chen X.F."/>
            <person name="Zhang C."/>
            <person name="Zhao X."/>
            <person name="He X."/>
            <person name="Zhang G.Q."/>
            <person name="Liu Z.J."/>
            <person name="Xu Q."/>
        </authorList>
    </citation>
    <scope>NUCLEOTIDE SEQUENCE [LARGE SCALE GENOMIC DNA]</scope>
    <source>
        <strain evidence="3">GZMU011</strain>
    </source>
</reference>
<keyword evidence="2" id="KW-0472">Membrane</keyword>
<dbReference type="InterPro" id="IPR036691">
    <property type="entry name" value="Endo/exonu/phosph_ase_sf"/>
</dbReference>
<keyword evidence="2" id="KW-0812">Transmembrane</keyword>
<organism evidence="3 4">
    <name type="scientific">Dendrobium thyrsiflorum</name>
    <name type="common">Pinecone-like raceme dendrobium</name>
    <name type="synonym">Orchid</name>
    <dbReference type="NCBI Taxonomy" id="117978"/>
    <lineage>
        <taxon>Eukaryota</taxon>
        <taxon>Viridiplantae</taxon>
        <taxon>Streptophyta</taxon>
        <taxon>Embryophyta</taxon>
        <taxon>Tracheophyta</taxon>
        <taxon>Spermatophyta</taxon>
        <taxon>Magnoliopsida</taxon>
        <taxon>Liliopsida</taxon>
        <taxon>Asparagales</taxon>
        <taxon>Orchidaceae</taxon>
        <taxon>Epidendroideae</taxon>
        <taxon>Malaxideae</taxon>
        <taxon>Dendrobiinae</taxon>
        <taxon>Dendrobium</taxon>
    </lineage>
</organism>
<proteinExistence type="predicted"/>
<comment type="caution">
    <text evidence="3">The sequence shown here is derived from an EMBL/GenBank/DDBJ whole genome shotgun (WGS) entry which is preliminary data.</text>
</comment>
<feature type="compositionally biased region" description="Basic residues" evidence="1">
    <location>
        <begin position="496"/>
        <end position="511"/>
    </location>
</feature>
<evidence type="ECO:0000256" key="1">
    <source>
        <dbReference type="SAM" id="MobiDB-lite"/>
    </source>
</evidence>
<keyword evidence="4" id="KW-1185">Reference proteome</keyword>
<dbReference type="SUPFAM" id="SSF56219">
    <property type="entry name" value="DNase I-like"/>
    <property type="match status" value="1"/>
</dbReference>
<name>A0ABD0V1S4_DENTH</name>
<dbReference type="AlphaFoldDB" id="A0ABD0V1S4"/>
<feature type="region of interest" description="Disordered" evidence="1">
    <location>
        <begin position="476"/>
        <end position="594"/>
    </location>
</feature>
<protein>
    <recommendedName>
        <fullName evidence="5">RNase H type-1 domain-containing protein</fullName>
    </recommendedName>
</protein>
<feature type="transmembrane region" description="Helical" evidence="2">
    <location>
        <begin position="442"/>
        <end position="467"/>
    </location>
</feature>
<dbReference type="PANTHER" id="PTHR33710:SF71">
    <property type="entry name" value="ENDONUCLEASE_EXONUCLEASE_PHOSPHATASE DOMAIN-CONTAINING PROTEIN"/>
    <property type="match status" value="1"/>
</dbReference>
<dbReference type="PANTHER" id="PTHR33710">
    <property type="entry name" value="BNAC02G09200D PROTEIN"/>
    <property type="match status" value="1"/>
</dbReference>
<sequence length="600" mass="67536">MNSFMNEYDFHDVSVIGPKYTWCNNKGGSARIWERLDRCLLNSKALELVPHAATRHLARVASDHSPIVLKIFDKEVRSCKILRFEDVWISYPASVAVVQNSWSKSLGGELMDVLNRKFHRVLKALFYWSRAKLQNLLVLKDKLKQEVAELQSKEVQIFPEEAGDTMELMYKFSGKSIASLASKSAGSEYSGVDWKWLRMLRLSPRVECFWWRILKDSIPTLDFFNPSKLFSHSWHPPQPGWIKVNIDAVLLKSNEASVAGVFWDHKGRLLLAFGFKCIHWDSDFLELLAFRSLKVVFQEWRMDASGIIIEGDNYNVIKHLQSSVDKGNKLADFCANFALLAEALLARIRRSVELLINGASRVHFPQRSHIQSTQQVQAKEINEHSKDLTAEVSLSNRCQEAAKEPTSQPEHSIIHKATSVMEVLMETLNALAPRRPEAAACWFLLLPVAACWCSCAVLAFTLGYLLVSVATRGSIKQPQNTLGKPRGFTENTTGRLTKHQPKGYKNNHGKRANSSPQTATKSIGKANQQQPPNSHKKPREDHLAAATGRPKGSHGKAKRQPREGQKGSHGKAKRQPREGHQPAPNGRQTATQSQAFCILL</sequence>
<gene>
    <name evidence="3" type="ORF">M5K25_011011</name>
</gene>
<evidence type="ECO:0000313" key="3">
    <source>
        <dbReference type="EMBL" id="KAL0918959.1"/>
    </source>
</evidence>
<dbReference type="EMBL" id="JANQDX010000009">
    <property type="protein sequence ID" value="KAL0918959.1"/>
    <property type="molecule type" value="Genomic_DNA"/>
</dbReference>
<evidence type="ECO:0000313" key="4">
    <source>
        <dbReference type="Proteomes" id="UP001552299"/>
    </source>
</evidence>
<feature type="compositionally biased region" description="Polar residues" evidence="1">
    <location>
        <begin position="512"/>
        <end position="533"/>
    </location>
</feature>
<evidence type="ECO:0000256" key="2">
    <source>
        <dbReference type="SAM" id="Phobius"/>
    </source>
</evidence>
<evidence type="ECO:0008006" key="5">
    <source>
        <dbReference type="Google" id="ProtNLM"/>
    </source>
</evidence>